<evidence type="ECO:0000256" key="3">
    <source>
        <dbReference type="ARBA" id="ARBA00022679"/>
    </source>
</evidence>
<gene>
    <name evidence="11" type="ORF">EWB00_008411</name>
</gene>
<keyword evidence="7" id="KW-0460">Magnesium</keyword>
<keyword evidence="3" id="KW-0808">Transferase</keyword>
<dbReference type="EC" id="2.7.11.1" evidence="2"/>
<feature type="compositionally biased region" description="Polar residues" evidence="9">
    <location>
        <begin position="177"/>
        <end position="191"/>
    </location>
</feature>
<evidence type="ECO:0000256" key="5">
    <source>
        <dbReference type="ARBA" id="ARBA00022741"/>
    </source>
</evidence>
<dbReference type="FunFam" id="3.30.200.20:FF:000705">
    <property type="entry name" value="Non-specific serine/threonine protein kinase"/>
    <property type="match status" value="1"/>
</dbReference>
<dbReference type="InterPro" id="IPR000719">
    <property type="entry name" value="Prot_kinase_dom"/>
</dbReference>
<organism evidence="11 12">
    <name type="scientific">Schistosoma japonicum</name>
    <name type="common">Blood fluke</name>
    <dbReference type="NCBI Taxonomy" id="6182"/>
    <lineage>
        <taxon>Eukaryota</taxon>
        <taxon>Metazoa</taxon>
        <taxon>Spiralia</taxon>
        <taxon>Lophotrochozoa</taxon>
        <taxon>Platyhelminthes</taxon>
        <taxon>Trematoda</taxon>
        <taxon>Digenea</taxon>
        <taxon>Strigeidida</taxon>
        <taxon>Schistosomatoidea</taxon>
        <taxon>Schistosomatidae</taxon>
        <taxon>Schistosoma</taxon>
    </lineage>
</organism>
<comment type="caution">
    <text evidence="11">The sequence shown here is derived from an EMBL/GenBank/DDBJ whole genome shotgun (WGS) entry which is preliminary data.</text>
</comment>
<reference evidence="11 12" key="1">
    <citation type="submission" date="2019-03" db="EMBL/GenBank/DDBJ databases">
        <title>An improved genome assembly of the fluke Schistosoma japonicum.</title>
        <authorList>
            <person name="Hu W."/>
            <person name="Luo F."/>
            <person name="Yin M."/>
            <person name="Mo X."/>
            <person name="Sun C."/>
            <person name="Wu Q."/>
            <person name="Zhu B."/>
            <person name="Xiang M."/>
            <person name="Wang J."/>
            <person name="Wang Y."/>
            <person name="Zhang T."/>
            <person name="Xu B."/>
            <person name="Zheng H."/>
            <person name="Feng Z."/>
        </authorList>
    </citation>
    <scope>NUCLEOTIDE SEQUENCE [LARGE SCALE GENOMIC DNA]</scope>
    <source>
        <strain evidence="11">HuSjv2</strain>
        <tissue evidence="11">Worms</tissue>
    </source>
</reference>
<dbReference type="PROSITE" id="PS00107">
    <property type="entry name" value="PROTEIN_KINASE_ATP"/>
    <property type="match status" value="1"/>
</dbReference>
<evidence type="ECO:0000256" key="1">
    <source>
        <dbReference type="ARBA" id="ARBA00001946"/>
    </source>
</evidence>
<evidence type="ECO:0000259" key="10">
    <source>
        <dbReference type="PROSITE" id="PS50011"/>
    </source>
</evidence>
<evidence type="ECO:0000313" key="12">
    <source>
        <dbReference type="Proteomes" id="UP000311919"/>
    </source>
</evidence>
<dbReference type="AlphaFoldDB" id="A0A4Z2CQ40"/>
<dbReference type="GO" id="GO:0046872">
    <property type="term" value="F:metal ion binding"/>
    <property type="evidence" value="ECO:0007669"/>
    <property type="project" value="UniProtKB-KW"/>
</dbReference>
<keyword evidence="6 8" id="KW-0067">ATP-binding</keyword>
<name>A0A4Z2CQ40_SCHJA</name>
<evidence type="ECO:0000256" key="9">
    <source>
        <dbReference type="SAM" id="MobiDB-lite"/>
    </source>
</evidence>
<proteinExistence type="predicted"/>
<feature type="domain" description="Protein kinase" evidence="10">
    <location>
        <begin position="546"/>
        <end position="797"/>
    </location>
</feature>
<dbReference type="EMBL" id="SKCS01000467">
    <property type="protein sequence ID" value="TNN06373.1"/>
    <property type="molecule type" value="Genomic_DNA"/>
</dbReference>
<dbReference type="Pfam" id="PF00069">
    <property type="entry name" value="Pkinase"/>
    <property type="match status" value="1"/>
</dbReference>
<keyword evidence="4" id="KW-0479">Metal-binding</keyword>
<dbReference type="OrthoDB" id="1022360at2759"/>
<feature type="binding site" evidence="8">
    <location>
        <position position="576"/>
    </location>
    <ligand>
        <name>ATP</name>
        <dbReference type="ChEBI" id="CHEBI:30616"/>
    </ligand>
</feature>
<comment type="cofactor">
    <cofactor evidence="1">
        <name>Mg(2+)</name>
        <dbReference type="ChEBI" id="CHEBI:18420"/>
    </cofactor>
</comment>
<dbReference type="SUPFAM" id="SSF56112">
    <property type="entry name" value="Protein kinase-like (PK-like)"/>
    <property type="match status" value="1"/>
</dbReference>
<evidence type="ECO:0000256" key="4">
    <source>
        <dbReference type="ARBA" id="ARBA00022723"/>
    </source>
</evidence>
<feature type="compositionally biased region" description="Low complexity" evidence="9">
    <location>
        <begin position="192"/>
        <end position="201"/>
    </location>
</feature>
<evidence type="ECO:0000313" key="11">
    <source>
        <dbReference type="EMBL" id="TNN06373.1"/>
    </source>
</evidence>
<dbReference type="STRING" id="6182.A0A4Z2CQ40"/>
<keyword evidence="11" id="KW-0418">Kinase</keyword>
<protein>
    <recommendedName>
        <fullName evidence="2">non-specific serine/threonine protein kinase</fullName>
        <ecNumber evidence="2">2.7.11.1</ecNumber>
    </recommendedName>
</protein>
<dbReference type="Gene3D" id="3.30.200.20">
    <property type="entry name" value="Phosphorylase Kinase, domain 1"/>
    <property type="match status" value="1"/>
</dbReference>
<feature type="region of interest" description="Disordered" evidence="9">
    <location>
        <begin position="140"/>
        <end position="201"/>
    </location>
</feature>
<dbReference type="GO" id="GO:0004674">
    <property type="term" value="F:protein serine/threonine kinase activity"/>
    <property type="evidence" value="ECO:0007669"/>
    <property type="project" value="UniProtKB-EC"/>
</dbReference>
<feature type="compositionally biased region" description="Basic residues" evidence="9">
    <location>
        <begin position="155"/>
        <end position="167"/>
    </location>
</feature>
<accession>A0A4Z2CQ40</accession>
<evidence type="ECO:0000256" key="7">
    <source>
        <dbReference type="ARBA" id="ARBA00022842"/>
    </source>
</evidence>
<dbReference type="GO" id="GO:0005524">
    <property type="term" value="F:ATP binding"/>
    <property type="evidence" value="ECO:0007669"/>
    <property type="project" value="UniProtKB-UniRule"/>
</dbReference>
<dbReference type="Gene3D" id="1.10.510.10">
    <property type="entry name" value="Transferase(Phosphotransferase) domain 1"/>
    <property type="match status" value="1"/>
</dbReference>
<dbReference type="InterPro" id="IPR017441">
    <property type="entry name" value="Protein_kinase_ATP_BS"/>
</dbReference>
<keyword evidence="5 8" id="KW-0547">Nucleotide-binding</keyword>
<dbReference type="FunFam" id="1.10.510.10:FF:000768">
    <property type="entry name" value="Non-specific serine/threonine protein kinase"/>
    <property type="match status" value="1"/>
</dbReference>
<evidence type="ECO:0000256" key="8">
    <source>
        <dbReference type="PROSITE-ProRule" id="PRU10141"/>
    </source>
</evidence>
<evidence type="ECO:0000256" key="2">
    <source>
        <dbReference type="ARBA" id="ARBA00012513"/>
    </source>
</evidence>
<keyword evidence="12" id="KW-1185">Reference proteome</keyword>
<dbReference type="PANTHER" id="PTHR45832">
    <property type="entry name" value="SERINE/THREONINE-PROTEIN KINASE SAMKA-RELATED-RELATED"/>
    <property type="match status" value="1"/>
</dbReference>
<dbReference type="Proteomes" id="UP000311919">
    <property type="component" value="Unassembled WGS sequence"/>
</dbReference>
<dbReference type="InterPro" id="IPR051931">
    <property type="entry name" value="PAK3-like"/>
</dbReference>
<dbReference type="PANTHER" id="PTHR45832:SF8">
    <property type="entry name" value="PROTEIN KINASE DOMAIN-CONTAINING PROTEIN"/>
    <property type="match status" value="1"/>
</dbReference>
<dbReference type="InterPro" id="IPR011009">
    <property type="entry name" value="Kinase-like_dom_sf"/>
</dbReference>
<dbReference type="PROSITE" id="PS50011">
    <property type="entry name" value="PROTEIN_KINASE_DOM"/>
    <property type="match status" value="1"/>
</dbReference>
<evidence type="ECO:0000256" key="6">
    <source>
        <dbReference type="ARBA" id="ARBA00022840"/>
    </source>
</evidence>
<sequence length="817" mass="92729">MPIINNNRDYNHSLNKFDTEMYRSRSKSRPLEKTKKIGMETSDSIFTRSASAHPILMHPPQLPPKMYKSARVKYQQPEVHQTVSKLSRVASTEHTSLLYNSTNRIVSNKISSYMDTNQIDQPSLISNSHSLGSDIRLMKETSHKNNSDKTVSYHSSRHKHDHVKKHTVLNGNEIKSVKNSTSDKTNGSKLRNNALSNSSSCFSSHNVNSIEKLNSTYDFSAIQKLSSAENINSSGKQSASYTPFKSVNGVKKSKITSQKYPVLPNQTDNLTYDYIPLNSAPVVKHPSINLTMKKSPTDFHLSNAHNIVRNNEFNSSSQHPVQLCYTNNNTVTSTINNINTNDDYDTTTNHHIIDKNENGNSSMNYDYAYMDRLPGTFRKTLHRSNSSGSALSFCPQQQEVNKLNIEQDNYFHNTSTFIKHSQYSPYAFKHGTNNTNLDNNINVISNGHNFSNGDLIDTNAFYTRSDIHSIRNNYHNNTSGSTTHYQVNHSDYLLYPPSSNQQLIDTFRFNKMTDVINENTFCLLNAEEFRNELAKIVTPGDPRADLHEICRIGKGSTGVVYLTLHSPTKHYVAVKKMNIFKQQRRELLFNEVIIMQSYPHPNIVEMFGSYLIGNELWVAMEYLEGGALTNIVTRTLMSEKQIATVCRDVLRALAFLHDHGIIHRDIKSDSILLSIDGRVKLSDFGFCARVSPDNPRRRSLVGTPYWMSPEVISRLPYNTSVDVWSMGVLLIEMVDGEPTFFNEPPLQVMRLIQRDAIPHLMYPHKSSRKLNSFLGLMLVRDPFRRATAAQLLLHPFLLLAGSSDCLLPLLYQSNIIS</sequence>